<comment type="caution">
    <text evidence="1">The sequence shown here is derived from an EMBL/GenBank/DDBJ whole genome shotgun (WGS) entry which is preliminary data.</text>
</comment>
<gene>
    <name evidence="1" type="ORF">OWV82_013346</name>
</gene>
<accession>A0ACC1XUA0</accession>
<keyword evidence="2" id="KW-1185">Reference proteome</keyword>
<proteinExistence type="predicted"/>
<name>A0ACC1XUA0_MELAZ</name>
<protein>
    <submittedName>
        <fullName evidence="1">Patatin</fullName>
    </submittedName>
</protein>
<reference evidence="1 2" key="1">
    <citation type="journal article" date="2023" name="Science">
        <title>Complex scaffold remodeling in plant triterpene biosynthesis.</title>
        <authorList>
            <person name="De La Pena R."/>
            <person name="Hodgson H."/>
            <person name="Liu J.C."/>
            <person name="Stephenson M.J."/>
            <person name="Martin A.C."/>
            <person name="Owen C."/>
            <person name="Harkess A."/>
            <person name="Leebens-Mack J."/>
            <person name="Jimenez L.E."/>
            <person name="Osbourn A."/>
            <person name="Sattely E.S."/>
        </authorList>
    </citation>
    <scope>NUCLEOTIDE SEQUENCE [LARGE SCALE GENOMIC DNA]</scope>
    <source>
        <strain evidence="2">cv. JPN11</strain>
        <tissue evidence="1">Leaf</tissue>
    </source>
</reference>
<dbReference type="EMBL" id="CM051400">
    <property type="protein sequence ID" value="KAJ4714933.1"/>
    <property type="molecule type" value="Genomic_DNA"/>
</dbReference>
<organism evidence="1 2">
    <name type="scientific">Melia azedarach</name>
    <name type="common">Chinaberry tree</name>
    <dbReference type="NCBI Taxonomy" id="155640"/>
    <lineage>
        <taxon>Eukaryota</taxon>
        <taxon>Viridiplantae</taxon>
        <taxon>Streptophyta</taxon>
        <taxon>Embryophyta</taxon>
        <taxon>Tracheophyta</taxon>
        <taxon>Spermatophyta</taxon>
        <taxon>Magnoliopsida</taxon>
        <taxon>eudicotyledons</taxon>
        <taxon>Gunneridae</taxon>
        <taxon>Pentapetalae</taxon>
        <taxon>rosids</taxon>
        <taxon>malvids</taxon>
        <taxon>Sapindales</taxon>
        <taxon>Meliaceae</taxon>
        <taxon>Melia</taxon>
    </lineage>
</organism>
<dbReference type="Proteomes" id="UP001164539">
    <property type="component" value="Chromosome 7"/>
</dbReference>
<evidence type="ECO:0000313" key="2">
    <source>
        <dbReference type="Proteomes" id="UP001164539"/>
    </source>
</evidence>
<evidence type="ECO:0000313" key="1">
    <source>
        <dbReference type="EMBL" id="KAJ4714933.1"/>
    </source>
</evidence>
<sequence length="305" mass="32908">MGSTGSAKGSKTTILSIDGGGIRGIIPGTILAFLESKLQELDGPNARIADYSDIVAGTSTGGLITTILAAPFMEGKPMPAKHIPNFYIEHGPKIFPQISRSKFFNSIASSLGKVIGPKYDGKYLRTLRNQLLGDISVKETLTNVVIPTFDIKLLQPVIFSTSDGKENVLKNARLADICISTSAAPTYFPAHYFETKDTGNGGTRSFDLIDGGVAANNPTLVAISHLSKEIVKYSREMLVLSLGTGAAKKHSNYSARRASRWGLFDWIFEDGKTPIIDVYSDASSDLVDFHVSTLFQCSGCKDNYL</sequence>